<evidence type="ECO:0000256" key="1">
    <source>
        <dbReference type="SAM" id="MobiDB-lite"/>
    </source>
</evidence>
<evidence type="ECO:0000313" key="3">
    <source>
        <dbReference type="Proteomes" id="UP000799324"/>
    </source>
</evidence>
<accession>A0A6A6ST48</accession>
<gene>
    <name evidence="2" type="ORF">K491DRAFT_116500</name>
</gene>
<protein>
    <submittedName>
        <fullName evidence="2">Uncharacterized protein</fullName>
    </submittedName>
</protein>
<feature type="region of interest" description="Disordered" evidence="1">
    <location>
        <begin position="53"/>
        <end position="78"/>
    </location>
</feature>
<organism evidence="2 3">
    <name type="scientific">Lophiostoma macrostomum CBS 122681</name>
    <dbReference type="NCBI Taxonomy" id="1314788"/>
    <lineage>
        <taxon>Eukaryota</taxon>
        <taxon>Fungi</taxon>
        <taxon>Dikarya</taxon>
        <taxon>Ascomycota</taxon>
        <taxon>Pezizomycotina</taxon>
        <taxon>Dothideomycetes</taxon>
        <taxon>Pleosporomycetidae</taxon>
        <taxon>Pleosporales</taxon>
        <taxon>Lophiostomataceae</taxon>
        <taxon>Lophiostoma</taxon>
    </lineage>
</organism>
<dbReference type="AlphaFoldDB" id="A0A6A6ST48"/>
<proteinExistence type="predicted"/>
<dbReference type="EMBL" id="MU004443">
    <property type="protein sequence ID" value="KAF2650820.1"/>
    <property type="molecule type" value="Genomic_DNA"/>
</dbReference>
<dbReference type="Proteomes" id="UP000799324">
    <property type="component" value="Unassembled WGS sequence"/>
</dbReference>
<reference evidence="2" key="1">
    <citation type="journal article" date="2020" name="Stud. Mycol.">
        <title>101 Dothideomycetes genomes: a test case for predicting lifestyles and emergence of pathogens.</title>
        <authorList>
            <person name="Haridas S."/>
            <person name="Albert R."/>
            <person name="Binder M."/>
            <person name="Bloem J."/>
            <person name="Labutti K."/>
            <person name="Salamov A."/>
            <person name="Andreopoulos B."/>
            <person name="Baker S."/>
            <person name="Barry K."/>
            <person name="Bills G."/>
            <person name="Bluhm B."/>
            <person name="Cannon C."/>
            <person name="Castanera R."/>
            <person name="Culley D."/>
            <person name="Daum C."/>
            <person name="Ezra D."/>
            <person name="Gonzalez J."/>
            <person name="Henrissat B."/>
            <person name="Kuo A."/>
            <person name="Liang C."/>
            <person name="Lipzen A."/>
            <person name="Lutzoni F."/>
            <person name="Magnuson J."/>
            <person name="Mondo S."/>
            <person name="Nolan M."/>
            <person name="Ohm R."/>
            <person name="Pangilinan J."/>
            <person name="Park H.-J."/>
            <person name="Ramirez L."/>
            <person name="Alfaro M."/>
            <person name="Sun H."/>
            <person name="Tritt A."/>
            <person name="Yoshinaga Y."/>
            <person name="Zwiers L.-H."/>
            <person name="Turgeon B."/>
            <person name="Goodwin S."/>
            <person name="Spatafora J."/>
            <person name="Crous P."/>
            <person name="Grigoriev I."/>
        </authorList>
    </citation>
    <scope>NUCLEOTIDE SEQUENCE</scope>
    <source>
        <strain evidence="2">CBS 122681</strain>
    </source>
</reference>
<evidence type="ECO:0000313" key="2">
    <source>
        <dbReference type="EMBL" id="KAF2650820.1"/>
    </source>
</evidence>
<dbReference type="OrthoDB" id="3797248at2759"/>
<sequence>MSTSHRHHIPFPKNFLSLNARLHQTPVDNVFPPSAEATPHNFLSNRPVVPRHASVSSVTSVSSNDSAVSAPSSPPVQAAASPILAPAMPAFLALNHKYSAPPTTSQALNLSGEKSAFLSNRG</sequence>
<keyword evidence="3" id="KW-1185">Reference proteome</keyword>
<feature type="region of interest" description="Disordered" evidence="1">
    <location>
        <begin position="102"/>
        <end position="122"/>
    </location>
</feature>
<name>A0A6A6ST48_9PLEO</name>